<reference evidence="1 2" key="1">
    <citation type="submission" date="2018-09" db="EMBL/GenBank/DDBJ databases">
        <title>Sphingomonas sp. DAC4.</title>
        <authorList>
            <person name="Seo T."/>
        </authorList>
    </citation>
    <scope>NUCLEOTIDE SEQUENCE [LARGE SCALE GENOMIC DNA]</scope>
    <source>
        <strain evidence="1 2">DAC4</strain>
    </source>
</reference>
<dbReference type="EMBL" id="QXTF01000003">
    <property type="protein sequence ID" value="RIX27386.1"/>
    <property type="molecule type" value="Genomic_DNA"/>
</dbReference>
<gene>
    <name evidence="1" type="ORF">D3M59_10110</name>
</gene>
<accession>A0A418PZ93</accession>
<dbReference type="Proteomes" id="UP000285023">
    <property type="component" value="Unassembled WGS sequence"/>
</dbReference>
<proteinExistence type="predicted"/>
<name>A0A418PZ93_9SPHN</name>
<evidence type="ECO:0000313" key="2">
    <source>
        <dbReference type="Proteomes" id="UP000285023"/>
    </source>
</evidence>
<protein>
    <submittedName>
        <fullName evidence="1">Uncharacterized protein</fullName>
    </submittedName>
</protein>
<dbReference type="AlphaFoldDB" id="A0A418PZ93"/>
<evidence type="ECO:0000313" key="1">
    <source>
        <dbReference type="EMBL" id="RIX27386.1"/>
    </source>
</evidence>
<keyword evidence="2" id="KW-1185">Reference proteome</keyword>
<sequence length="65" mass="6901">MRARIGAKISVRVKPPVAGALQRQVIDAICEAIDTESTMVVQADPVGFGCQMRAGVFGKDEDPPC</sequence>
<comment type="caution">
    <text evidence="1">The sequence shown here is derived from an EMBL/GenBank/DDBJ whole genome shotgun (WGS) entry which is preliminary data.</text>
</comment>
<organism evidence="1 2">
    <name type="scientific">Sphingomonas edaphi</name>
    <dbReference type="NCBI Taxonomy" id="2315689"/>
    <lineage>
        <taxon>Bacteria</taxon>
        <taxon>Pseudomonadati</taxon>
        <taxon>Pseudomonadota</taxon>
        <taxon>Alphaproteobacteria</taxon>
        <taxon>Sphingomonadales</taxon>
        <taxon>Sphingomonadaceae</taxon>
        <taxon>Sphingomonas</taxon>
    </lineage>
</organism>